<dbReference type="Proteomes" id="UP000470302">
    <property type="component" value="Unassembled WGS sequence"/>
</dbReference>
<accession>A0A845G004</accession>
<dbReference type="AlphaFoldDB" id="A0A845G004"/>
<dbReference type="Gene3D" id="3.20.20.80">
    <property type="entry name" value="Glycosidases"/>
    <property type="match status" value="1"/>
</dbReference>
<dbReference type="InterPro" id="IPR032719">
    <property type="entry name" value="WbsX"/>
</dbReference>
<sequence>MQSKKRQLMLGAGATTLSTLLPAGKAGAVASTPARTLVAAYFGGWCNPMDSSQRWIHGDNPWGTYPTPARPKATHRMGLFPERFPLSLQAADDSNQMAQHYMDEEILTASQYGIDVFAMNWFRDEFLNYPVINFKNSPHNDRMAFFLQWSNNSNTSNDPPQDTREYFFEGIRRAALHMAHPSYWKIGGKPVFAIYSVAQIDRIIFATRGLPSDYKYAKGEAQPAHDAFLQDCHNIVTNVLVHNDNTGGITGVGNAAKVMNHGLASQPSTIPTSGITGTLVQSMYLLVGTSDIGSWGMCETVQGMYVYNIRSKWVGDTQVKVTSYDDMMKTAVSQYNLYISSMRNFTHGKTTWWPTLMAGFDDSPWQASDTLAQHCLPTPQQFAQHCAQVSAAHVGNTDTTGGITFICAWNEYGEGSWISPTSAIYTSRLESIQKYLKNGVPYTG</sequence>
<dbReference type="EMBL" id="WWCW01000013">
    <property type="protein sequence ID" value="MYM86812.1"/>
    <property type="molecule type" value="Genomic_DNA"/>
</dbReference>
<dbReference type="Pfam" id="PF14307">
    <property type="entry name" value="Glyco_tran_WbsX"/>
    <property type="match status" value="1"/>
</dbReference>
<gene>
    <name evidence="1" type="ORF">GTP91_06390</name>
</gene>
<protein>
    <submittedName>
        <fullName evidence="1">Uncharacterized protein</fullName>
    </submittedName>
</protein>
<comment type="caution">
    <text evidence="1">The sequence shown here is derived from an EMBL/GenBank/DDBJ whole genome shotgun (WGS) entry which is preliminary data.</text>
</comment>
<reference evidence="1 2" key="1">
    <citation type="submission" date="2020-01" db="EMBL/GenBank/DDBJ databases">
        <title>Novel species isolated from a subtropical stream in China.</title>
        <authorList>
            <person name="Lu H."/>
        </authorList>
    </citation>
    <scope>NUCLEOTIDE SEQUENCE [LARGE SCALE GENOMIC DNA]</scope>
    <source>
        <strain evidence="1 2">FT82W</strain>
    </source>
</reference>
<dbReference type="PANTHER" id="PTHR41244">
    <property type="entry name" value="RHAMNAN SYNTHESIS F"/>
    <property type="match status" value="1"/>
</dbReference>
<evidence type="ECO:0000313" key="1">
    <source>
        <dbReference type="EMBL" id="MYM86812.1"/>
    </source>
</evidence>
<dbReference type="PANTHER" id="PTHR41244:SF1">
    <property type="entry name" value="GLYCOSYLTRANSFERASE"/>
    <property type="match status" value="1"/>
</dbReference>
<proteinExistence type="predicted"/>
<evidence type="ECO:0000313" key="2">
    <source>
        <dbReference type="Proteomes" id="UP000470302"/>
    </source>
</evidence>
<name>A0A845G004_9BURK</name>
<organism evidence="1 2">
    <name type="scientific">Duganella vulcania</name>
    <dbReference type="NCBI Taxonomy" id="2692166"/>
    <lineage>
        <taxon>Bacteria</taxon>
        <taxon>Pseudomonadati</taxon>
        <taxon>Pseudomonadota</taxon>
        <taxon>Betaproteobacteria</taxon>
        <taxon>Burkholderiales</taxon>
        <taxon>Oxalobacteraceae</taxon>
        <taxon>Telluria group</taxon>
        <taxon>Duganella</taxon>
    </lineage>
</organism>
<dbReference type="RefSeq" id="WP_161096021.1">
    <property type="nucleotide sequence ID" value="NZ_WWCW01000013.1"/>
</dbReference>